<comment type="caution">
    <text evidence="1">The sequence shown here is derived from an EMBL/GenBank/DDBJ whole genome shotgun (WGS) entry which is preliminary data.</text>
</comment>
<dbReference type="AlphaFoldDB" id="A0A9P6E9Z0"/>
<organism evidence="1 2">
    <name type="scientific">Crepidotus variabilis</name>
    <dbReference type="NCBI Taxonomy" id="179855"/>
    <lineage>
        <taxon>Eukaryota</taxon>
        <taxon>Fungi</taxon>
        <taxon>Dikarya</taxon>
        <taxon>Basidiomycota</taxon>
        <taxon>Agaricomycotina</taxon>
        <taxon>Agaricomycetes</taxon>
        <taxon>Agaricomycetidae</taxon>
        <taxon>Agaricales</taxon>
        <taxon>Agaricineae</taxon>
        <taxon>Crepidotaceae</taxon>
        <taxon>Crepidotus</taxon>
    </lineage>
</organism>
<sequence>MITAACLTSGIDLPTLSGYRLRNVVIDWSYLGFFYGTQLLPYKCIELLQLALNLTNCIIEDVNPAGFHSIPNYLKPLGYSTLRYMRLGGTPCQYSMLLIFQKARRVALGDPIPEEDTNKYLKVIESGTQLSIDDLQHSRDLIEIWRKHYTAAKISGRLASQDRTA</sequence>
<reference evidence="1" key="1">
    <citation type="submission" date="2020-11" db="EMBL/GenBank/DDBJ databases">
        <authorList>
            <consortium name="DOE Joint Genome Institute"/>
            <person name="Ahrendt S."/>
            <person name="Riley R."/>
            <person name="Andreopoulos W."/>
            <person name="Labutti K."/>
            <person name="Pangilinan J."/>
            <person name="Ruiz-Duenas F.J."/>
            <person name="Barrasa J.M."/>
            <person name="Sanchez-Garcia M."/>
            <person name="Camarero S."/>
            <person name="Miyauchi S."/>
            <person name="Serrano A."/>
            <person name="Linde D."/>
            <person name="Babiker R."/>
            <person name="Drula E."/>
            <person name="Ayuso-Fernandez I."/>
            <person name="Pacheco R."/>
            <person name="Padilla G."/>
            <person name="Ferreira P."/>
            <person name="Barriuso J."/>
            <person name="Kellner H."/>
            <person name="Castanera R."/>
            <person name="Alfaro M."/>
            <person name="Ramirez L."/>
            <person name="Pisabarro A.G."/>
            <person name="Kuo A."/>
            <person name="Tritt A."/>
            <person name="Lipzen A."/>
            <person name="He G."/>
            <person name="Yan M."/>
            <person name="Ng V."/>
            <person name="Cullen D."/>
            <person name="Martin F."/>
            <person name="Rosso M.-N."/>
            <person name="Henrissat B."/>
            <person name="Hibbett D."/>
            <person name="Martinez A.T."/>
            <person name="Grigoriev I.V."/>
        </authorList>
    </citation>
    <scope>NUCLEOTIDE SEQUENCE</scope>
    <source>
        <strain evidence="1">CBS 506.95</strain>
    </source>
</reference>
<dbReference type="EMBL" id="MU157883">
    <property type="protein sequence ID" value="KAF9525491.1"/>
    <property type="molecule type" value="Genomic_DNA"/>
</dbReference>
<evidence type="ECO:0000313" key="2">
    <source>
        <dbReference type="Proteomes" id="UP000807306"/>
    </source>
</evidence>
<gene>
    <name evidence="1" type="ORF">CPB83DRAFT_838090</name>
</gene>
<name>A0A9P6E9Z0_9AGAR</name>
<evidence type="ECO:0000313" key="1">
    <source>
        <dbReference type="EMBL" id="KAF9525491.1"/>
    </source>
</evidence>
<dbReference type="Proteomes" id="UP000807306">
    <property type="component" value="Unassembled WGS sequence"/>
</dbReference>
<protein>
    <submittedName>
        <fullName evidence="1">Uncharacterized protein</fullName>
    </submittedName>
</protein>
<proteinExistence type="predicted"/>
<accession>A0A9P6E9Z0</accession>
<keyword evidence="2" id="KW-1185">Reference proteome</keyword>